<proteinExistence type="predicted"/>
<dbReference type="Pfam" id="PF00805">
    <property type="entry name" value="Pentapeptide"/>
    <property type="match status" value="1"/>
</dbReference>
<evidence type="ECO:0008006" key="2">
    <source>
        <dbReference type="Google" id="ProtNLM"/>
    </source>
</evidence>
<dbReference type="PANTHER" id="PTHR14136">
    <property type="entry name" value="BTB_POZ DOMAIN-CONTAINING PROTEIN KCTD9"/>
    <property type="match status" value="1"/>
</dbReference>
<dbReference type="InterPro" id="IPR051082">
    <property type="entry name" value="Pentapeptide-BTB/POZ_domain"/>
</dbReference>
<gene>
    <name evidence="1" type="ORF">METZ01_LOCUS158329</name>
</gene>
<dbReference type="PANTHER" id="PTHR14136:SF17">
    <property type="entry name" value="BTB_POZ DOMAIN-CONTAINING PROTEIN KCTD9"/>
    <property type="match status" value="1"/>
</dbReference>
<evidence type="ECO:0000313" key="1">
    <source>
        <dbReference type="EMBL" id="SVB05475.1"/>
    </source>
</evidence>
<dbReference type="InterPro" id="IPR001646">
    <property type="entry name" value="5peptide_repeat"/>
</dbReference>
<sequence length="162" mass="17022">MKARSIATISAVWLALMASLACGNGDQGRFEQSGYTECSECNLANADLRNLRYVDNVRVDLYWANLAKANLSGANLNIAGLRRADLSGADLSGANLTRADLSGADLSGANLTRANLAYAYLIGANLTDADLTDADLAGANLKYVIGADFTGAKNVPAKYLKN</sequence>
<accession>A0A382AVD1</accession>
<dbReference type="EMBL" id="UINC01027003">
    <property type="protein sequence ID" value="SVB05475.1"/>
    <property type="molecule type" value="Genomic_DNA"/>
</dbReference>
<dbReference type="AlphaFoldDB" id="A0A382AVD1"/>
<dbReference type="Gene3D" id="2.160.20.80">
    <property type="entry name" value="E3 ubiquitin-protein ligase SopA"/>
    <property type="match status" value="1"/>
</dbReference>
<organism evidence="1">
    <name type="scientific">marine metagenome</name>
    <dbReference type="NCBI Taxonomy" id="408172"/>
    <lineage>
        <taxon>unclassified sequences</taxon>
        <taxon>metagenomes</taxon>
        <taxon>ecological metagenomes</taxon>
    </lineage>
</organism>
<dbReference type="SUPFAM" id="SSF141571">
    <property type="entry name" value="Pentapeptide repeat-like"/>
    <property type="match status" value="1"/>
</dbReference>
<name>A0A382AVD1_9ZZZZ</name>
<reference evidence="1" key="1">
    <citation type="submission" date="2018-05" db="EMBL/GenBank/DDBJ databases">
        <authorList>
            <person name="Lanie J.A."/>
            <person name="Ng W.-L."/>
            <person name="Kazmierczak K.M."/>
            <person name="Andrzejewski T.M."/>
            <person name="Davidsen T.M."/>
            <person name="Wayne K.J."/>
            <person name="Tettelin H."/>
            <person name="Glass J.I."/>
            <person name="Rusch D."/>
            <person name="Podicherti R."/>
            <person name="Tsui H.-C.T."/>
            <person name="Winkler M.E."/>
        </authorList>
    </citation>
    <scope>NUCLEOTIDE SEQUENCE</scope>
</reference>
<protein>
    <recommendedName>
        <fullName evidence="2">Pentapeptide repeat-containing protein</fullName>
    </recommendedName>
</protein>
<dbReference type="PROSITE" id="PS51257">
    <property type="entry name" value="PROKAR_LIPOPROTEIN"/>
    <property type="match status" value="1"/>
</dbReference>